<protein>
    <recommendedName>
        <fullName evidence="6">Response regulatory domain-containing protein</fullName>
    </recommendedName>
</protein>
<keyword evidence="4" id="KW-0408">Iron</keyword>
<dbReference type="SUPFAM" id="SSF52172">
    <property type="entry name" value="CheY-like"/>
    <property type="match status" value="1"/>
</dbReference>
<dbReference type="InterPro" id="IPR012827">
    <property type="entry name" value="Hemerythrin_metal-bd"/>
</dbReference>
<dbReference type="AlphaFoldDB" id="A0A1E5Q613"/>
<evidence type="ECO:0000313" key="8">
    <source>
        <dbReference type="Proteomes" id="UP000095347"/>
    </source>
</evidence>
<dbReference type="NCBIfam" id="TIGR02481">
    <property type="entry name" value="hemeryth_dom"/>
    <property type="match status" value="1"/>
</dbReference>
<dbReference type="EMBL" id="MCGG01000042">
    <property type="protein sequence ID" value="OEJ65952.1"/>
    <property type="molecule type" value="Genomic_DNA"/>
</dbReference>
<evidence type="ECO:0000256" key="5">
    <source>
        <dbReference type="PROSITE-ProRule" id="PRU00169"/>
    </source>
</evidence>
<dbReference type="CDD" id="cd00156">
    <property type="entry name" value="REC"/>
    <property type="match status" value="1"/>
</dbReference>
<dbReference type="Pfam" id="PF01814">
    <property type="entry name" value="Hemerythrin"/>
    <property type="match status" value="1"/>
</dbReference>
<comment type="caution">
    <text evidence="7">The sequence shown here is derived from an EMBL/GenBank/DDBJ whole genome shotgun (WGS) entry which is preliminary data.</text>
</comment>
<dbReference type="PANTHER" id="PTHR44591:SF3">
    <property type="entry name" value="RESPONSE REGULATORY DOMAIN-CONTAINING PROTEIN"/>
    <property type="match status" value="1"/>
</dbReference>
<reference evidence="8" key="1">
    <citation type="submission" date="2016-07" db="EMBL/GenBank/DDBJ databases">
        <authorList>
            <person name="Florea S."/>
            <person name="Webb J.S."/>
            <person name="Jaromczyk J."/>
            <person name="Schardl C.L."/>
        </authorList>
    </citation>
    <scope>NUCLEOTIDE SEQUENCE [LARGE SCALE GENOMIC DNA]</scope>
    <source>
        <strain evidence="8">MV-1</strain>
    </source>
</reference>
<dbReference type="SMART" id="SM00448">
    <property type="entry name" value="REC"/>
    <property type="match status" value="1"/>
</dbReference>
<evidence type="ECO:0000259" key="6">
    <source>
        <dbReference type="PROSITE" id="PS50110"/>
    </source>
</evidence>
<evidence type="ECO:0000313" key="7">
    <source>
        <dbReference type="EMBL" id="OEJ65952.1"/>
    </source>
</evidence>
<feature type="modified residue" description="4-aspartylphosphate" evidence="5">
    <location>
        <position position="208"/>
    </location>
</feature>
<dbReference type="InterPro" id="IPR050595">
    <property type="entry name" value="Bact_response_regulator"/>
</dbReference>
<name>A0A1E5Q613_9PROT</name>
<dbReference type="Pfam" id="PF00072">
    <property type="entry name" value="Response_reg"/>
    <property type="match status" value="1"/>
</dbReference>
<dbReference type="NCBIfam" id="NF033749">
    <property type="entry name" value="bact_hemeryth"/>
    <property type="match status" value="1"/>
</dbReference>
<evidence type="ECO:0000256" key="1">
    <source>
        <dbReference type="ARBA" id="ARBA00010587"/>
    </source>
</evidence>
<dbReference type="InterPro" id="IPR012312">
    <property type="entry name" value="Hemerythrin-like"/>
</dbReference>
<accession>A0A1E5Q613</accession>
<dbReference type="InterPro" id="IPR035938">
    <property type="entry name" value="Hemerythrin-like_sf"/>
</dbReference>
<dbReference type="GO" id="GO:0046872">
    <property type="term" value="F:metal ion binding"/>
    <property type="evidence" value="ECO:0007669"/>
    <property type="project" value="UniProtKB-KW"/>
</dbReference>
<dbReference type="Gene3D" id="1.20.120.50">
    <property type="entry name" value="Hemerythrin-like"/>
    <property type="match status" value="1"/>
</dbReference>
<dbReference type="PANTHER" id="PTHR44591">
    <property type="entry name" value="STRESS RESPONSE REGULATOR PROTEIN 1"/>
    <property type="match status" value="1"/>
</dbReference>
<proteinExistence type="inferred from homology"/>
<keyword evidence="8" id="KW-1185">Reference proteome</keyword>
<dbReference type="PROSITE" id="PS50110">
    <property type="entry name" value="RESPONSE_REGULATORY"/>
    <property type="match status" value="1"/>
</dbReference>
<dbReference type="Proteomes" id="UP000095347">
    <property type="component" value="Unassembled WGS sequence"/>
</dbReference>
<dbReference type="STRING" id="28181.BEN30_13195"/>
<evidence type="ECO:0000256" key="4">
    <source>
        <dbReference type="ARBA" id="ARBA00023004"/>
    </source>
</evidence>
<feature type="domain" description="Response regulatory" evidence="6">
    <location>
        <begin position="158"/>
        <end position="273"/>
    </location>
</feature>
<keyword evidence="3" id="KW-0479">Metal-binding</keyword>
<dbReference type="InterPro" id="IPR001789">
    <property type="entry name" value="Sig_transdc_resp-reg_receiver"/>
</dbReference>
<dbReference type="InterPro" id="IPR016131">
    <property type="entry name" value="Haemerythrin_Fe_BS"/>
</dbReference>
<dbReference type="SUPFAM" id="SSF47188">
    <property type="entry name" value="Hemerythrin-like"/>
    <property type="match status" value="1"/>
</dbReference>
<dbReference type="CDD" id="cd12107">
    <property type="entry name" value="Hemerythrin"/>
    <property type="match status" value="1"/>
</dbReference>
<sequence length="279" mass="31745">MLVEWSKELEIGVAFVDADHKVLINLLNQVDECIHQKEETTVLGSVLDALVEYTEYHFLREEKMMELSGYTGLSTHKTTHRMLSGKVRDVYEDFQANPGSVDPIDVRDFLQSWLVDHIMGSDFAYKDICLYNLEAAQAAGQVSFLGDGSTFNEWEHIRIMVVDDNPNFRRLIRTILRAVGITQIQVVETPEEGLDRLADRPADVVLCDWVMDDMSGTEFARKVQEMKLPTRVVMLTGYSIDVLKERSTDLAVTDYIEKPIKARELLETISRVAMSVPTP</sequence>
<dbReference type="GO" id="GO:0000160">
    <property type="term" value="P:phosphorelay signal transduction system"/>
    <property type="evidence" value="ECO:0007669"/>
    <property type="project" value="InterPro"/>
</dbReference>
<dbReference type="PROSITE" id="PS00550">
    <property type="entry name" value="HEMERYTHRINS"/>
    <property type="match status" value="1"/>
</dbReference>
<dbReference type="OrthoDB" id="7305302at2"/>
<keyword evidence="2 5" id="KW-0597">Phosphoprotein</keyword>
<evidence type="ECO:0000256" key="2">
    <source>
        <dbReference type="ARBA" id="ARBA00022553"/>
    </source>
</evidence>
<evidence type="ECO:0000256" key="3">
    <source>
        <dbReference type="ARBA" id="ARBA00022723"/>
    </source>
</evidence>
<dbReference type="InterPro" id="IPR011006">
    <property type="entry name" value="CheY-like_superfamily"/>
</dbReference>
<organism evidence="7 8">
    <name type="scientific">Magnetovibrio blakemorei</name>
    <dbReference type="NCBI Taxonomy" id="28181"/>
    <lineage>
        <taxon>Bacteria</taxon>
        <taxon>Pseudomonadati</taxon>
        <taxon>Pseudomonadota</taxon>
        <taxon>Alphaproteobacteria</taxon>
        <taxon>Rhodospirillales</taxon>
        <taxon>Magnetovibrionaceae</taxon>
        <taxon>Magnetovibrio</taxon>
    </lineage>
</organism>
<gene>
    <name evidence="7" type="ORF">BEN30_13195</name>
</gene>
<dbReference type="Gene3D" id="3.40.50.2300">
    <property type="match status" value="1"/>
</dbReference>
<dbReference type="RefSeq" id="WP_069958533.1">
    <property type="nucleotide sequence ID" value="NZ_MCGG01000042.1"/>
</dbReference>
<comment type="similarity">
    <text evidence="1">Belongs to the hemerythrin family.</text>
</comment>